<dbReference type="EMBL" id="CZBU01000001">
    <property type="protein sequence ID" value="CUQ74687.1"/>
    <property type="molecule type" value="Genomic_DNA"/>
</dbReference>
<sequence length="135" mass="16116">MKVISIVDDDYGIMFNNRRVSKDSVLNEHIIKMLDGRKLWLSLYSKQLFCDYENLEVNQEFGFAGKDDFCFVEDSEIVSYEDMVDEVYLYKWNRKYPSDVKFPKDMLKDFDMDGAADFEGNSHEKITEERYVRKK</sequence>
<organism evidence="1 2">
    <name type="scientific">Lachnospira eligens</name>
    <dbReference type="NCBI Taxonomy" id="39485"/>
    <lineage>
        <taxon>Bacteria</taxon>
        <taxon>Bacillati</taxon>
        <taxon>Bacillota</taxon>
        <taxon>Clostridia</taxon>
        <taxon>Lachnospirales</taxon>
        <taxon>Lachnospiraceae</taxon>
        <taxon>Lachnospira</taxon>
    </lineage>
</organism>
<dbReference type="RefSeq" id="WP_055213996.1">
    <property type="nucleotide sequence ID" value="NZ_CZBU01000001.1"/>
</dbReference>
<gene>
    <name evidence="1" type="ORF">ERS852490_00075</name>
</gene>
<proteinExistence type="predicted"/>
<accession>A0A174YMI0</accession>
<dbReference type="AlphaFoldDB" id="A0A174YMI0"/>
<evidence type="ECO:0000313" key="1">
    <source>
        <dbReference type="EMBL" id="CUQ74687.1"/>
    </source>
</evidence>
<reference evidence="1 2" key="1">
    <citation type="submission" date="2015-09" db="EMBL/GenBank/DDBJ databases">
        <authorList>
            <consortium name="Pathogen Informatics"/>
        </authorList>
    </citation>
    <scope>NUCLEOTIDE SEQUENCE [LARGE SCALE GENOMIC DNA]</scope>
    <source>
        <strain evidence="1 2">2789STDY5834875</strain>
    </source>
</reference>
<name>A0A174YMI0_9FIRM</name>
<protein>
    <submittedName>
        <fullName evidence="1">Uncharacterized protein</fullName>
    </submittedName>
</protein>
<dbReference type="OrthoDB" id="1851235at2"/>
<dbReference type="Proteomes" id="UP000095621">
    <property type="component" value="Unassembled WGS sequence"/>
</dbReference>
<evidence type="ECO:0000313" key="2">
    <source>
        <dbReference type="Proteomes" id="UP000095621"/>
    </source>
</evidence>